<dbReference type="InterPro" id="IPR024973">
    <property type="entry name" value="ESPR"/>
</dbReference>
<dbReference type="Proteomes" id="UP000198866">
    <property type="component" value="Unassembled WGS sequence"/>
</dbReference>
<gene>
    <name evidence="3" type="ORF">SAMN05192539_101135</name>
</gene>
<dbReference type="InterPro" id="IPR012334">
    <property type="entry name" value="Pectin_lyas_fold"/>
</dbReference>
<dbReference type="Pfam" id="PF13018">
    <property type="entry name" value="ESPR"/>
    <property type="match status" value="1"/>
</dbReference>
<evidence type="ECO:0000313" key="4">
    <source>
        <dbReference type="Proteomes" id="UP000198866"/>
    </source>
</evidence>
<accession>A0A1H6Z5M9</accession>
<feature type="domain" description="ESPR" evidence="2">
    <location>
        <begin position="1"/>
        <end position="46"/>
    </location>
</feature>
<sequence>MNKNRFRRVFSKRLGMLVAVAEHVMSQGKQPGEGSAATGGAELGVISTMTAVALALLVTQPDVAHAQALPTGGQVTAGQATISQPNGNTMTINQGSQPDGDGKDAALALEIALEHPQHLEGRILP</sequence>
<organism evidence="3 4">
    <name type="scientific">Paraburkholderia diazotrophica</name>
    <dbReference type="NCBI Taxonomy" id="667676"/>
    <lineage>
        <taxon>Bacteria</taxon>
        <taxon>Pseudomonadati</taxon>
        <taxon>Pseudomonadota</taxon>
        <taxon>Betaproteobacteria</taxon>
        <taxon>Burkholderiales</taxon>
        <taxon>Burkholderiaceae</taxon>
        <taxon>Paraburkholderia</taxon>
    </lineage>
</organism>
<keyword evidence="4" id="KW-1185">Reference proteome</keyword>
<dbReference type="Gene3D" id="2.160.20.10">
    <property type="entry name" value="Single-stranded right-handed beta-helix, Pectin lyase-like"/>
    <property type="match status" value="1"/>
</dbReference>
<name>A0A1H6Z5M9_9BURK</name>
<dbReference type="AlphaFoldDB" id="A0A1H6Z5M9"/>
<evidence type="ECO:0000259" key="2">
    <source>
        <dbReference type="Pfam" id="PF13018"/>
    </source>
</evidence>
<reference evidence="4" key="1">
    <citation type="submission" date="2016-10" db="EMBL/GenBank/DDBJ databases">
        <authorList>
            <person name="Varghese N."/>
            <person name="Submissions S."/>
        </authorList>
    </citation>
    <scope>NUCLEOTIDE SEQUENCE [LARGE SCALE GENOMIC DNA]</scope>
    <source>
        <strain evidence="4">LMG 26031</strain>
    </source>
</reference>
<feature type="compositionally biased region" description="Polar residues" evidence="1">
    <location>
        <begin position="73"/>
        <end position="97"/>
    </location>
</feature>
<dbReference type="OrthoDB" id="218680at2"/>
<dbReference type="RefSeq" id="WP_090866604.1">
    <property type="nucleotide sequence ID" value="NZ_FNYE01000011.1"/>
</dbReference>
<evidence type="ECO:0000313" key="3">
    <source>
        <dbReference type="EMBL" id="SEJ44245.1"/>
    </source>
</evidence>
<proteinExistence type="predicted"/>
<dbReference type="EMBL" id="FNYE01000011">
    <property type="protein sequence ID" value="SEJ44245.1"/>
    <property type="molecule type" value="Genomic_DNA"/>
</dbReference>
<evidence type="ECO:0000256" key="1">
    <source>
        <dbReference type="SAM" id="MobiDB-lite"/>
    </source>
</evidence>
<protein>
    <submittedName>
        <fullName evidence="3">Extended Signal Peptide of Type V secretion system</fullName>
    </submittedName>
</protein>
<feature type="region of interest" description="Disordered" evidence="1">
    <location>
        <begin position="72"/>
        <end position="104"/>
    </location>
</feature>